<dbReference type="EMBL" id="CADEPM010000002">
    <property type="protein sequence ID" value="CAB3400462.1"/>
    <property type="molecule type" value="Genomic_DNA"/>
</dbReference>
<protein>
    <submittedName>
        <fullName evidence="2">Uncharacterized protein</fullName>
    </submittedName>
</protein>
<dbReference type="PANTHER" id="PTHR22941">
    <property type="entry name" value="SERPENTINE RECEPTOR"/>
    <property type="match status" value="1"/>
</dbReference>
<keyword evidence="1" id="KW-1133">Transmembrane helix</keyword>
<dbReference type="InterPro" id="IPR053220">
    <property type="entry name" value="Nematode_rcpt-like_serp_H"/>
</dbReference>
<dbReference type="PANTHER" id="PTHR22941:SF300">
    <property type="entry name" value="SERPENTINE RECEPTOR, CLASS H"/>
    <property type="match status" value="1"/>
</dbReference>
<dbReference type="Proteomes" id="UP000494206">
    <property type="component" value="Unassembled WGS sequence"/>
</dbReference>
<dbReference type="AlphaFoldDB" id="A0A8S1EEB3"/>
<feature type="transmembrane region" description="Helical" evidence="1">
    <location>
        <begin position="216"/>
        <end position="238"/>
    </location>
</feature>
<dbReference type="InterPro" id="IPR019422">
    <property type="entry name" value="7TM_GPCR_serpentine_rcpt_Srh"/>
</dbReference>
<feature type="transmembrane region" description="Helical" evidence="1">
    <location>
        <begin position="180"/>
        <end position="204"/>
    </location>
</feature>
<keyword evidence="1" id="KW-0812">Transmembrane</keyword>
<dbReference type="SUPFAM" id="SSF81321">
    <property type="entry name" value="Family A G protein-coupled receptor-like"/>
    <property type="match status" value="1"/>
</dbReference>
<comment type="caution">
    <text evidence="2">The sequence shown here is derived from an EMBL/GenBank/DDBJ whole genome shotgun (WGS) entry which is preliminary data.</text>
</comment>
<dbReference type="Pfam" id="PF10318">
    <property type="entry name" value="7TM_GPCR_Srh"/>
    <property type="match status" value="1"/>
</dbReference>
<feature type="transmembrane region" description="Helical" evidence="1">
    <location>
        <begin position="6"/>
        <end position="31"/>
    </location>
</feature>
<organism evidence="2 3">
    <name type="scientific">Caenorhabditis bovis</name>
    <dbReference type="NCBI Taxonomy" id="2654633"/>
    <lineage>
        <taxon>Eukaryota</taxon>
        <taxon>Metazoa</taxon>
        <taxon>Ecdysozoa</taxon>
        <taxon>Nematoda</taxon>
        <taxon>Chromadorea</taxon>
        <taxon>Rhabditida</taxon>
        <taxon>Rhabditina</taxon>
        <taxon>Rhabditomorpha</taxon>
        <taxon>Rhabditoidea</taxon>
        <taxon>Rhabditidae</taxon>
        <taxon>Peloderinae</taxon>
        <taxon>Caenorhabditis</taxon>
    </lineage>
</organism>
<feature type="transmembrane region" description="Helical" evidence="1">
    <location>
        <begin position="52"/>
        <end position="72"/>
    </location>
</feature>
<evidence type="ECO:0000313" key="3">
    <source>
        <dbReference type="Proteomes" id="UP000494206"/>
    </source>
</evidence>
<accession>A0A8S1EEB3</accession>
<feature type="transmembrane region" description="Helical" evidence="1">
    <location>
        <begin position="92"/>
        <end position="114"/>
    </location>
</feature>
<reference evidence="2 3" key="1">
    <citation type="submission" date="2020-04" db="EMBL/GenBank/DDBJ databases">
        <authorList>
            <person name="Laetsch R D."/>
            <person name="Stevens L."/>
            <person name="Kumar S."/>
            <person name="Blaxter L. M."/>
        </authorList>
    </citation>
    <scope>NUCLEOTIDE SEQUENCE [LARGE SCALE GENOMIC DNA]</scope>
</reference>
<evidence type="ECO:0000313" key="2">
    <source>
        <dbReference type="EMBL" id="CAB3400462.1"/>
    </source>
</evidence>
<name>A0A8S1EEB3_9PELO</name>
<dbReference type="OrthoDB" id="5859007at2759"/>
<keyword evidence="3" id="KW-1185">Reference proteome</keyword>
<gene>
    <name evidence="2" type="ORF">CBOVIS_LOCUS3399</name>
</gene>
<proteinExistence type="predicted"/>
<keyword evidence="1" id="KW-0472">Membrane</keyword>
<sequence length="272" mass="31366">MNKFKWHLLFYQAISSLLDFCFSIGFSPVAIPAITFGYSTGIFRFFLDARDMISLAVVLMTMSGLSILEIFLYRWQSLQFPNSPQQLSTRMYIFICVLVVSTLLSTVFGLYLFLATDQKVWMEKLSRKYSCIEFLMTLPAAYVCDPMKYFGVALYGSITTVNNDYGFRKSKKQKQMQKRLLYMLCAQVMFPFSAYFVGGLIIITSLTFQIKGTQNAFNFAVFLFSHYGFATSFAVVLCNDPYRYYTKNLIMKSMHSIGKHGSKFQFQSHIHP</sequence>
<evidence type="ECO:0000256" key="1">
    <source>
        <dbReference type="SAM" id="Phobius"/>
    </source>
</evidence>